<feature type="region of interest" description="Disordered" evidence="12">
    <location>
        <begin position="123"/>
        <end position="161"/>
    </location>
</feature>
<protein>
    <recommendedName>
        <fullName evidence="17">DNA repair protein UVH3</fullName>
    </recommendedName>
</protein>
<evidence type="ECO:0000256" key="8">
    <source>
        <dbReference type="ARBA" id="ARBA00022801"/>
    </source>
</evidence>
<evidence type="ECO:0000256" key="2">
    <source>
        <dbReference type="ARBA" id="ARBA00004123"/>
    </source>
</evidence>
<dbReference type="PRINTS" id="PR00853">
    <property type="entry name" value="XPGRADSUPER"/>
</dbReference>
<dbReference type="PANTHER" id="PTHR16171">
    <property type="entry name" value="DNA REPAIR PROTEIN COMPLEMENTING XP-G CELLS-RELATED"/>
    <property type="match status" value="1"/>
</dbReference>
<evidence type="ECO:0000256" key="7">
    <source>
        <dbReference type="ARBA" id="ARBA00022763"/>
    </source>
</evidence>
<dbReference type="InterPro" id="IPR029060">
    <property type="entry name" value="PIN-like_dom_sf"/>
</dbReference>
<dbReference type="FunFam" id="3.40.50.1010:FF:000029">
    <property type="entry name" value="DNA repair protein UVH3"/>
    <property type="match status" value="1"/>
</dbReference>
<keyword evidence="9" id="KW-0460">Magnesium</keyword>
<dbReference type="InterPro" id="IPR006085">
    <property type="entry name" value="XPG_DNA_repair_N"/>
</dbReference>
<keyword evidence="8" id="KW-0378">Hydrolase</keyword>
<dbReference type="PRINTS" id="PR00066">
    <property type="entry name" value="XRODRMPGMNTG"/>
</dbReference>
<feature type="compositionally biased region" description="Polar residues" evidence="12">
    <location>
        <begin position="1170"/>
        <end position="1179"/>
    </location>
</feature>
<dbReference type="OrthoDB" id="31113at2759"/>
<dbReference type="GO" id="GO:0003697">
    <property type="term" value="F:single-stranded DNA binding"/>
    <property type="evidence" value="ECO:0007669"/>
    <property type="project" value="InterPro"/>
</dbReference>
<comment type="subcellular location">
    <subcellularLocation>
        <location evidence="2">Nucleus</location>
    </subcellularLocation>
</comment>
<dbReference type="Pfam" id="PF00867">
    <property type="entry name" value="XPG_I"/>
    <property type="match status" value="1"/>
</dbReference>
<dbReference type="PANTHER" id="PTHR16171:SF7">
    <property type="entry name" value="DNA REPAIR PROTEIN RAD2"/>
    <property type="match status" value="1"/>
</dbReference>
<evidence type="ECO:0000256" key="4">
    <source>
        <dbReference type="ARBA" id="ARBA00022722"/>
    </source>
</evidence>
<dbReference type="EMBL" id="CM002873">
    <property type="protein sequence ID" value="KFK33717.1"/>
    <property type="molecule type" value="Genomic_DNA"/>
</dbReference>
<feature type="domain" description="XPG N-terminal" evidence="14">
    <location>
        <begin position="1"/>
        <end position="98"/>
    </location>
</feature>
<dbReference type="SMART" id="SM00484">
    <property type="entry name" value="XPGI"/>
    <property type="match status" value="1"/>
</dbReference>
<dbReference type="InterPro" id="IPR019974">
    <property type="entry name" value="XPG_CS"/>
</dbReference>
<feature type="region of interest" description="Disordered" evidence="12">
    <location>
        <begin position="777"/>
        <end position="838"/>
    </location>
</feature>
<dbReference type="InterPro" id="IPR006086">
    <property type="entry name" value="XPG-I_dom"/>
</dbReference>
<dbReference type="Proteomes" id="UP000029120">
    <property type="component" value="Chromosome 5"/>
</dbReference>
<evidence type="ECO:0000256" key="12">
    <source>
        <dbReference type="SAM" id="MobiDB-lite"/>
    </source>
</evidence>
<feature type="compositionally biased region" description="Basic residues" evidence="12">
    <location>
        <begin position="1221"/>
        <end position="1233"/>
    </location>
</feature>
<dbReference type="PROSITE" id="PS00841">
    <property type="entry name" value="XPG_1"/>
    <property type="match status" value="1"/>
</dbReference>
<dbReference type="FunFam" id="1.10.150.20:FF:000050">
    <property type="entry name" value="DNA repair protein UVH3"/>
    <property type="match status" value="1"/>
</dbReference>
<dbReference type="GO" id="GO:0005634">
    <property type="term" value="C:nucleus"/>
    <property type="evidence" value="ECO:0007669"/>
    <property type="project" value="UniProtKB-SubCell"/>
</dbReference>
<feature type="region of interest" description="Disordered" evidence="12">
    <location>
        <begin position="548"/>
        <end position="573"/>
    </location>
</feature>
<keyword evidence="5" id="KW-0479">Metal-binding</keyword>
<keyword evidence="4" id="KW-0540">Nuclease</keyword>
<keyword evidence="11" id="KW-0539">Nucleus</keyword>
<feature type="region of interest" description="Disordered" evidence="12">
    <location>
        <begin position="1158"/>
        <end position="1309"/>
    </location>
</feature>
<dbReference type="FunFam" id="3.40.50.1010:FF:000031">
    <property type="entry name" value="DNA repair protein UVH3"/>
    <property type="match status" value="1"/>
</dbReference>
<feature type="compositionally biased region" description="Basic residues" evidence="12">
    <location>
        <begin position="1257"/>
        <end position="1269"/>
    </location>
</feature>
<dbReference type="SMART" id="SM00279">
    <property type="entry name" value="HhH2"/>
    <property type="match status" value="1"/>
</dbReference>
<sequence length="1436" mass="160478">MGVQGLWELLSPVGRRVSVETLAGKRLAIDASIWMVQFIKAMRDEKGDMIQNAHLIGFFRRICKLLFLKTKPVFVFDGATPALKRRTVIARRRQRENAQTKIRKTAEKLLLNRLKDMRLKEQAKDLKNQRLQQDISDKEKKLASSESVQEPPLNDDFGGSSFQEETLDEISTASMVGENLHDDAIKGSMKYDPKGKGILLDGDDLDNKGTSNLEQDSSVREKDYQEKLDEMLAASLAAEEDGNFISKASTSAAAISSEEEGSEEDEQMLLPVMDGNVDPAILASLPPSMQLDLLVQMRERLMAENRQKYQKVKKAPEKFSELQIEAYLKTVAFRREINEVQRNAGGRAVGGVQTSRIASEANREFIFSSSFSGDKGVLASAREGINDINEKNTSKQSLPVPVKKVSLLNKSDATIELDKDEPTNPDESIEVYMDERGRLRIRNRHMGIQMTRDIQRNLHLMKEKEKTAFGSTSNNDEAFSAWENFPSEDQFLENLPVKKGDAVNLDNQNDDSMLQNPSSIEISFEHDGGGKDLNDEDDMFLQLAAGGPVTISSTEKDPKEDSSPWASDSDWEEMPAQNNVVSKLEVNSSNQHIPQDISSDEDAAREETPCENASNSMENETVPKLSKGYWEEEADLQEAIKKSLLDLHDKPTQYSLRSSEIVGEAEEERTRDGITILTTRGAINEQSNTSGFANVRHAVSNKIPEVKSAISAEKSFNVVSDSHMLSTMARQLNEDSSVCFGGEAVKVSAVPIADEERTGFLGEESISGSVEKVDADGDLSIMRNDKRDYSRHKSQSPVTESRDSSRDVIRSPIGILYDTDSQQERRESDVNFESSTDFEEKGVPVELSEANLEEEMRVLDQEFVSLGDEQRKLERNAESVNSEMFAECQELLQIFGLPYIIAPMEAEAQCAFMEQSNLVDGIVTDDSDVFLFGARNVYKNIFDDRKYVETYLMKDIEKELGLSRDIIIRMAMLLGSDYTEGISGIGIVNAIEVVTAFPEEDGLQKFREWVESPDPTILGTPDAKRGLNVKKRGSGSVDVSTDDTEEIKKIFMDKHRKVSKNWHIPSTFPSELVISAYLTPQVDRSTEVFSWGKPDLLVLRKLCWEKFGWNGKKTDDLLLPVLKEYEKKETQLRIEAFYSFSERFAKIRSKRIKKAVKGIGGGLSSEVNDHTTVQKGPSNKNKKRLAPLETEDNTSDKDSNKADENEKSKRSPVEKPSSSRGRGRAQKRGRGRGKGRDQTNLLPVLSDSSSDDDARHNAKPVKNVRRSTRSRNPVKYNAKEDDDDLDESTSNGESPCENVEDDGEGRLGNVSAERIQKETTTMGASSINPSEDHIEMGGGFCIDEEAEIGDACLENKATDDYIAMGGGFCVDEDETGEDNTMDAEMLKMVSKEHRKKTKRRNEEDASLEENDVIEIGNSSAGGLSAMPFLKRKKRKR</sequence>
<dbReference type="GO" id="GO:0046872">
    <property type="term" value="F:metal ion binding"/>
    <property type="evidence" value="ECO:0007669"/>
    <property type="project" value="UniProtKB-KW"/>
</dbReference>
<evidence type="ECO:0000313" key="15">
    <source>
        <dbReference type="EMBL" id="KFK33717.1"/>
    </source>
</evidence>
<dbReference type="PROSITE" id="PS00842">
    <property type="entry name" value="XPG_2"/>
    <property type="match status" value="1"/>
</dbReference>
<evidence type="ECO:0000256" key="1">
    <source>
        <dbReference type="ARBA" id="ARBA00001946"/>
    </source>
</evidence>
<evidence type="ECO:0000256" key="10">
    <source>
        <dbReference type="ARBA" id="ARBA00023204"/>
    </source>
</evidence>
<keyword evidence="16" id="KW-1185">Reference proteome</keyword>
<dbReference type="InterPro" id="IPR006084">
    <property type="entry name" value="XPG/Rad2"/>
</dbReference>
<dbReference type="Gene3D" id="3.40.50.1010">
    <property type="entry name" value="5'-nuclease"/>
    <property type="match status" value="2"/>
</dbReference>
<feature type="region of interest" description="Disordered" evidence="12">
    <location>
        <begin position="199"/>
        <end position="221"/>
    </location>
</feature>
<comment type="similarity">
    <text evidence="3">Belongs to the XPG/RAD2 endonuclease family. XPG subfamily.</text>
</comment>
<dbReference type="InterPro" id="IPR036279">
    <property type="entry name" value="5-3_exonuclease_C_sf"/>
</dbReference>
<reference evidence="16" key="1">
    <citation type="journal article" date="2015" name="Nat. Plants">
        <title>Genome expansion of Arabis alpina linked with retrotransposition and reduced symmetric DNA methylation.</title>
        <authorList>
            <person name="Willing E.M."/>
            <person name="Rawat V."/>
            <person name="Mandakova T."/>
            <person name="Maumus F."/>
            <person name="James G.V."/>
            <person name="Nordstroem K.J."/>
            <person name="Becker C."/>
            <person name="Warthmann N."/>
            <person name="Chica C."/>
            <person name="Szarzynska B."/>
            <person name="Zytnicki M."/>
            <person name="Albani M.C."/>
            <person name="Kiefer C."/>
            <person name="Bergonzi S."/>
            <person name="Castaings L."/>
            <person name="Mateos J.L."/>
            <person name="Berns M.C."/>
            <person name="Bujdoso N."/>
            <person name="Piofczyk T."/>
            <person name="de Lorenzo L."/>
            <person name="Barrero-Sicilia C."/>
            <person name="Mateos I."/>
            <person name="Piednoel M."/>
            <person name="Hagmann J."/>
            <person name="Chen-Min-Tao R."/>
            <person name="Iglesias-Fernandez R."/>
            <person name="Schuster S.C."/>
            <person name="Alonso-Blanco C."/>
            <person name="Roudier F."/>
            <person name="Carbonero P."/>
            <person name="Paz-Ares J."/>
            <person name="Davis S.J."/>
            <person name="Pecinka A."/>
            <person name="Quesneville H."/>
            <person name="Colot V."/>
            <person name="Lysak M.A."/>
            <person name="Weigel D."/>
            <person name="Coupland G."/>
            <person name="Schneeberger K."/>
        </authorList>
    </citation>
    <scope>NUCLEOTIDE SEQUENCE [LARGE SCALE GENOMIC DNA]</scope>
    <source>
        <strain evidence="16">cv. Pajares</strain>
    </source>
</reference>
<evidence type="ECO:0008006" key="17">
    <source>
        <dbReference type="Google" id="ProtNLM"/>
    </source>
</evidence>
<feature type="domain" description="XPG-I" evidence="13">
    <location>
        <begin position="893"/>
        <end position="962"/>
    </location>
</feature>
<evidence type="ECO:0000256" key="6">
    <source>
        <dbReference type="ARBA" id="ARBA00022759"/>
    </source>
</evidence>
<dbReference type="GO" id="GO:0016788">
    <property type="term" value="F:hydrolase activity, acting on ester bonds"/>
    <property type="evidence" value="ECO:0007669"/>
    <property type="project" value="InterPro"/>
</dbReference>
<keyword evidence="10" id="KW-0234">DNA repair</keyword>
<keyword evidence="6" id="KW-0255">Endonuclease</keyword>
<accession>A0A087GV15</accession>
<evidence type="ECO:0000256" key="3">
    <source>
        <dbReference type="ARBA" id="ARBA00005283"/>
    </source>
</evidence>
<comment type="cofactor">
    <cofactor evidence="1">
        <name>Mg(2+)</name>
        <dbReference type="ChEBI" id="CHEBI:18420"/>
    </cofactor>
</comment>
<evidence type="ECO:0000259" key="14">
    <source>
        <dbReference type="SMART" id="SM00485"/>
    </source>
</evidence>
<dbReference type="GO" id="GO:0004520">
    <property type="term" value="F:DNA endonuclease activity"/>
    <property type="evidence" value="ECO:0007669"/>
    <property type="project" value="TreeGrafter"/>
</dbReference>
<dbReference type="GO" id="GO:0006289">
    <property type="term" value="P:nucleotide-excision repair"/>
    <property type="evidence" value="ECO:0007669"/>
    <property type="project" value="InterPro"/>
</dbReference>
<evidence type="ECO:0000313" key="16">
    <source>
        <dbReference type="Proteomes" id="UP000029120"/>
    </source>
</evidence>
<proteinExistence type="inferred from homology"/>
<dbReference type="SUPFAM" id="SSF88723">
    <property type="entry name" value="PIN domain-like"/>
    <property type="match status" value="1"/>
</dbReference>
<evidence type="ECO:0000256" key="9">
    <source>
        <dbReference type="ARBA" id="ARBA00022842"/>
    </source>
</evidence>
<dbReference type="Gene3D" id="1.10.150.20">
    <property type="entry name" value="5' to 3' exonuclease, C-terminal subdomain"/>
    <property type="match status" value="1"/>
</dbReference>
<gene>
    <name evidence="15" type="ordered locus">AALP_Aa5g050900</name>
</gene>
<dbReference type="OMA" id="PNSMDFS"/>
<evidence type="ECO:0000256" key="11">
    <source>
        <dbReference type="ARBA" id="ARBA00023242"/>
    </source>
</evidence>
<dbReference type="SUPFAM" id="SSF47807">
    <property type="entry name" value="5' to 3' exonuclease, C-terminal subdomain"/>
    <property type="match status" value="1"/>
</dbReference>
<keyword evidence="7" id="KW-0227">DNA damage</keyword>
<dbReference type="SMART" id="SM00485">
    <property type="entry name" value="XPGN"/>
    <property type="match status" value="1"/>
</dbReference>
<feature type="region of interest" description="Disordered" evidence="12">
    <location>
        <begin position="585"/>
        <end position="622"/>
    </location>
</feature>
<evidence type="ECO:0000256" key="5">
    <source>
        <dbReference type="ARBA" id="ARBA00022723"/>
    </source>
</evidence>
<organism evidence="15 16">
    <name type="scientific">Arabis alpina</name>
    <name type="common">Alpine rock-cress</name>
    <dbReference type="NCBI Taxonomy" id="50452"/>
    <lineage>
        <taxon>Eukaryota</taxon>
        <taxon>Viridiplantae</taxon>
        <taxon>Streptophyta</taxon>
        <taxon>Embryophyta</taxon>
        <taxon>Tracheophyta</taxon>
        <taxon>Spermatophyta</taxon>
        <taxon>Magnoliopsida</taxon>
        <taxon>eudicotyledons</taxon>
        <taxon>Gunneridae</taxon>
        <taxon>Pentapetalae</taxon>
        <taxon>rosids</taxon>
        <taxon>malvids</taxon>
        <taxon>Brassicales</taxon>
        <taxon>Brassicaceae</taxon>
        <taxon>Arabideae</taxon>
        <taxon>Arabis</taxon>
    </lineage>
</organism>
<name>A0A087GV15_ARAAL</name>
<feature type="compositionally biased region" description="Polar residues" evidence="12">
    <location>
        <begin position="585"/>
        <end position="597"/>
    </location>
</feature>
<evidence type="ECO:0000259" key="13">
    <source>
        <dbReference type="SMART" id="SM00484"/>
    </source>
</evidence>
<dbReference type="CDD" id="cd09904">
    <property type="entry name" value="H3TH_XPG"/>
    <property type="match status" value="1"/>
</dbReference>
<dbReference type="CDD" id="cd09868">
    <property type="entry name" value="PIN_XPG_RAD2"/>
    <property type="match status" value="2"/>
</dbReference>
<feature type="compositionally biased region" description="Basic and acidic residues" evidence="12">
    <location>
        <begin position="800"/>
        <end position="809"/>
    </location>
</feature>
<dbReference type="Gramene" id="KFK33717">
    <property type="protein sequence ID" value="KFK33717"/>
    <property type="gene ID" value="AALP_AA5G050900"/>
</dbReference>
<dbReference type="InterPro" id="IPR001044">
    <property type="entry name" value="XPG/Rad2_eukaryotes"/>
</dbReference>
<dbReference type="Pfam" id="PF00752">
    <property type="entry name" value="XPG_N"/>
    <property type="match status" value="1"/>
</dbReference>
<dbReference type="InterPro" id="IPR008918">
    <property type="entry name" value="HhH2"/>
</dbReference>
<feature type="compositionally biased region" description="Basic and acidic residues" evidence="12">
    <location>
        <begin position="1194"/>
        <end position="1213"/>
    </location>
</feature>
<dbReference type="eggNOG" id="KOG2520">
    <property type="taxonomic scope" value="Eukaryota"/>
</dbReference>
<feature type="region of interest" description="Disordered" evidence="12">
    <location>
        <begin position="1391"/>
        <end position="1436"/>
    </location>
</feature>